<dbReference type="AlphaFoldDB" id="A0AB39BQD4"/>
<accession>A0AB39BQD4</accession>
<evidence type="ECO:0000259" key="1">
    <source>
        <dbReference type="Pfam" id="PF26154"/>
    </source>
</evidence>
<dbReference type="RefSeq" id="WP_368503266.1">
    <property type="nucleotide sequence ID" value="NZ_CP162551.1"/>
</dbReference>
<gene>
    <name evidence="2" type="ORF">AB3N04_13520</name>
</gene>
<dbReference type="Pfam" id="PF26154">
    <property type="entry name" value="DUF8042"/>
    <property type="match status" value="1"/>
</dbReference>
<name>A0AB39BQD4_9BACI</name>
<feature type="domain" description="DUF8042" evidence="1">
    <location>
        <begin position="1"/>
        <end position="107"/>
    </location>
</feature>
<reference evidence="2" key="1">
    <citation type="submission" date="2024-07" db="EMBL/GenBank/DDBJ databases">
        <title>Identification and characteristics of an arsenic-resistant bacterial isolate, which belongs to a novel species.</title>
        <authorList>
            <person name="Juszczyk A."/>
            <person name="Kowalczyk A."/>
            <person name="Was K."/>
            <person name="Kosowicz W."/>
            <person name="Budzyn A."/>
            <person name="Latowski D."/>
        </authorList>
    </citation>
    <scope>NUCLEOTIDE SEQUENCE</scope>
    <source>
        <strain evidence="2">As8PL</strain>
    </source>
</reference>
<protein>
    <recommendedName>
        <fullName evidence="1">DUF8042 domain-containing protein</fullName>
    </recommendedName>
</protein>
<dbReference type="EMBL" id="CP162551">
    <property type="protein sequence ID" value="XDI35723.1"/>
    <property type="molecule type" value="Genomic_DNA"/>
</dbReference>
<evidence type="ECO:0000313" key="2">
    <source>
        <dbReference type="EMBL" id="XDI35723.1"/>
    </source>
</evidence>
<sequence>MQKYRDIMVQVIDLTSTMIEGAAHMQVLLNEGKFEQSIILFEDVMKAYSAVERSVAPVLVELEEEEVQGQLVRVRESLELVVSAFERKNFAHSKELLQFGLIPALKKAETQFIQAFSTYLVS</sequence>
<organism evidence="2">
    <name type="scientific">Alkalihalophilus sp. As8PL</name>
    <dbReference type="NCBI Taxonomy" id="3237103"/>
    <lineage>
        <taxon>Bacteria</taxon>
        <taxon>Bacillati</taxon>
        <taxon>Bacillota</taxon>
        <taxon>Bacilli</taxon>
        <taxon>Bacillales</taxon>
        <taxon>Bacillaceae</taxon>
        <taxon>Alkalihalophilus</taxon>
    </lineage>
</organism>
<dbReference type="InterPro" id="IPR058355">
    <property type="entry name" value="DUF8042"/>
</dbReference>
<proteinExistence type="predicted"/>